<dbReference type="KEGG" id="gsn:YC6258_05860"/>
<dbReference type="PANTHER" id="PTHR43785">
    <property type="entry name" value="GAMMA-GLUTAMYLPUTRESCINE SYNTHETASE"/>
    <property type="match status" value="1"/>
</dbReference>
<dbReference type="RefSeq" id="WP_044619510.1">
    <property type="nucleotide sequence ID" value="NZ_CP007142.1"/>
</dbReference>
<comment type="similarity">
    <text evidence="1 5 6">Belongs to the glutamine synthetase family.</text>
</comment>
<dbReference type="GO" id="GO:0005524">
    <property type="term" value="F:ATP binding"/>
    <property type="evidence" value="ECO:0007669"/>
    <property type="project" value="UniProtKB-KW"/>
</dbReference>
<dbReference type="PATRIC" id="fig|1445510.3.peg.5819"/>
<evidence type="ECO:0000256" key="4">
    <source>
        <dbReference type="ARBA" id="ARBA00022840"/>
    </source>
</evidence>
<sequence length="450" mass="50364">MEKLSKWLKDRQITEVECITPDQTGIARGKIMPTNKFLAERGIRLPESVLLQTATGDYPDDEAYYSLLDPKDIDMHLRPDEDAVFMVPWALEPTAVVIHDCYDVVGNMISLSPRAVLKRVLELYSVRGWKPIVAPEVEFYLTKRCTDPDLPLEPPIGRSGRQESGRQSFSIDAANEYDPIIEDIYDWCEAQELDIDTLIHEEGTAQMEFNFRHGDALKLADQVFMFKRTVREAALKHNIGATFMAKPITGEPGSSMHIHQSLVDIKTGKNLFSQPDGTASSLFLNYIGGLQAVIPQIMPMFAPNVNSYRRYLPGADGNAPVNIEWGEENRTVGLRVPNSSPQARRVENRLAGADTNPYLTMAANLAAGYIGMIRDLKPRPPVSGRLGDEADPDLPFNLEAALFAMSEAEEIRDVLGANFVDGFIATRWAENEGFKRVISSWEREYLLTTV</sequence>
<dbReference type="SUPFAM" id="SSF55931">
    <property type="entry name" value="Glutamine synthetase/guanido kinase"/>
    <property type="match status" value="1"/>
</dbReference>
<evidence type="ECO:0000259" key="7">
    <source>
        <dbReference type="PROSITE" id="PS51987"/>
    </source>
</evidence>
<reference evidence="8 9" key="1">
    <citation type="submission" date="2014-01" db="EMBL/GenBank/DDBJ databases">
        <title>Full genme sequencing of cellulolytic bacterium Gynuella sunshinyii YC6258T gen. nov., sp. nov.</title>
        <authorList>
            <person name="Khan H."/>
            <person name="Chung E.J."/>
            <person name="Chung Y.R."/>
        </authorList>
    </citation>
    <scope>NUCLEOTIDE SEQUENCE [LARGE SCALE GENOMIC DNA]</scope>
    <source>
        <strain evidence="8 9">YC6258</strain>
    </source>
</reference>
<dbReference type="PROSITE" id="PS51987">
    <property type="entry name" value="GS_CATALYTIC"/>
    <property type="match status" value="1"/>
</dbReference>
<dbReference type="GO" id="GO:0006542">
    <property type="term" value="P:glutamine biosynthetic process"/>
    <property type="evidence" value="ECO:0007669"/>
    <property type="project" value="InterPro"/>
</dbReference>
<dbReference type="SMART" id="SM01230">
    <property type="entry name" value="Gln-synt_C"/>
    <property type="match status" value="1"/>
</dbReference>
<gene>
    <name evidence="8" type="ORF">YC6258_05860</name>
</gene>
<dbReference type="PANTHER" id="PTHR43785:SF3">
    <property type="entry name" value="GS CATALYTIC DOMAIN-CONTAINING PROTEIN"/>
    <property type="match status" value="1"/>
</dbReference>
<dbReference type="AlphaFoldDB" id="A0A0C5VX41"/>
<accession>A0A0C5VX41</accession>
<dbReference type="SUPFAM" id="SSF54368">
    <property type="entry name" value="Glutamine synthetase, N-terminal domain"/>
    <property type="match status" value="1"/>
</dbReference>
<dbReference type="FunFam" id="3.10.20.70:FF:000011">
    <property type="entry name" value="Glutamine synthetase"/>
    <property type="match status" value="1"/>
</dbReference>
<name>A0A0C5VX41_9GAMM</name>
<keyword evidence="9" id="KW-1185">Reference proteome</keyword>
<proteinExistence type="inferred from homology"/>
<dbReference type="STRING" id="1445510.YC6258_05860"/>
<evidence type="ECO:0000313" key="8">
    <source>
        <dbReference type="EMBL" id="AJQ97888.1"/>
    </source>
</evidence>
<evidence type="ECO:0000256" key="2">
    <source>
        <dbReference type="ARBA" id="ARBA00022598"/>
    </source>
</evidence>
<dbReference type="Proteomes" id="UP000032266">
    <property type="component" value="Chromosome"/>
</dbReference>
<dbReference type="InterPro" id="IPR014746">
    <property type="entry name" value="Gln_synth/guanido_kin_cat_dom"/>
</dbReference>
<dbReference type="Pfam" id="PF00120">
    <property type="entry name" value="Gln-synt_C"/>
    <property type="match status" value="1"/>
</dbReference>
<dbReference type="EMBL" id="CP007142">
    <property type="protein sequence ID" value="AJQ97888.1"/>
    <property type="molecule type" value="Genomic_DNA"/>
</dbReference>
<dbReference type="GO" id="GO:0006598">
    <property type="term" value="P:polyamine catabolic process"/>
    <property type="evidence" value="ECO:0007669"/>
    <property type="project" value="TreeGrafter"/>
</dbReference>
<dbReference type="OrthoDB" id="9789509at2"/>
<organism evidence="8 9">
    <name type="scientific">Gynuella sunshinyii YC6258</name>
    <dbReference type="NCBI Taxonomy" id="1445510"/>
    <lineage>
        <taxon>Bacteria</taxon>
        <taxon>Pseudomonadati</taxon>
        <taxon>Pseudomonadota</taxon>
        <taxon>Gammaproteobacteria</taxon>
        <taxon>Oceanospirillales</taxon>
        <taxon>Saccharospirillaceae</taxon>
        <taxon>Gynuella</taxon>
    </lineage>
</organism>
<keyword evidence="3" id="KW-0547">Nucleotide-binding</keyword>
<evidence type="ECO:0000313" key="9">
    <source>
        <dbReference type="Proteomes" id="UP000032266"/>
    </source>
</evidence>
<evidence type="ECO:0000256" key="1">
    <source>
        <dbReference type="ARBA" id="ARBA00009897"/>
    </source>
</evidence>
<evidence type="ECO:0000256" key="5">
    <source>
        <dbReference type="PROSITE-ProRule" id="PRU01331"/>
    </source>
</evidence>
<feature type="domain" description="GS catalytic" evidence="7">
    <location>
        <begin position="113"/>
        <end position="450"/>
    </location>
</feature>
<keyword evidence="4" id="KW-0067">ATP-binding</keyword>
<dbReference type="Gene3D" id="3.10.20.70">
    <property type="entry name" value="Glutamine synthetase, N-terminal domain"/>
    <property type="match status" value="1"/>
</dbReference>
<dbReference type="HOGENOM" id="CLU_017290_0_0_6"/>
<dbReference type="Gene3D" id="3.30.590.10">
    <property type="entry name" value="Glutamine synthetase/guanido kinase, catalytic domain"/>
    <property type="match status" value="1"/>
</dbReference>
<dbReference type="GO" id="GO:0004356">
    <property type="term" value="F:glutamine synthetase activity"/>
    <property type="evidence" value="ECO:0007669"/>
    <property type="project" value="InterPro"/>
</dbReference>
<protein>
    <submittedName>
        <fullName evidence="8">Glutamine synthetase</fullName>
    </submittedName>
</protein>
<evidence type="ECO:0000256" key="6">
    <source>
        <dbReference type="RuleBase" id="RU000384"/>
    </source>
</evidence>
<dbReference type="InterPro" id="IPR008146">
    <property type="entry name" value="Gln_synth_cat_dom"/>
</dbReference>
<keyword evidence="2" id="KW-0436">Ligase</keyword>
<evidence type="ECO:0000256" key="3">
    <source>
        <dbReference type="ARBA" id="ARBA00022741"/>
    </source>
</evidence>
<dbReference type="FunFam" id="3.30.590.10:FF:000005">
    <property type="entry name" value="Probable glutamine synthetase"/>
    <property type="match status" value="1"/>
</dbReference>
<dbReference type="InterPro" id="IPR036651">
    <property type="entry name" value="Gln_synt_N_sf"/>
</dbReference>